<evidence type="ECO:0000313" key="2">
    <source>
        <dbReference type="EMBL" id="KAJ1647300.1"/>
    </source>
</evidence>
<dbReference type="PANTHER" id="PTHR28026">
    <property type="entry name" value="DUF962 DOMAIN PROTEIN (AFU_ORTHOLOGUE AFUA_8G05310)"/>
    <property type="match status" value="1"/>
</dbReference>
<feature type="transmembrane region" description="Helical" evidence="1">
    <location>
        <begin position="21"/>
        <end position="39"/>
    </location>
</feature>
<dbReference type="InterPro" id="IPR009305">
    <property type="entry name" value="Mpo1-like"/>
</dbReference>
<dbReference type="PANTHER" id="PTHR28026:SF9">
    <property type="entry name" value="2-HYDROXY-PALMITIC ACID DIOXYGENASE MPO1"/>
    <property type="match status" value="1"/>
</dbReference>
<feature type="transmembrane region" description="Helical" evidence="1">
    <location>
        <begin position="117"/>
        <end position="138"/>
    </location>
</feature>
<sequence>MGGVFDLKSEFAKYGEYHANKLNVAIHMIFVPTILWTVLGMSNSLGAQDLYSYPEPISSLLELLPGPNPLPNFATLSMAGYIVFYTILEPFAGLLFAPGIYTLLVTAQQFVLTSPQGMKVCLGLFVFGWVAQFAGHGFFERRAPALMDNIVQALVMAPFFVFLEVLFALGYRPSLHRELRSEIGVRILAFRRKQKQNAVGSAKASE</sequence>
<dbReference type="Pfam" id="PF06127">
    <property type="entry name" value="Mpo1-like"/>
    <property type="match status" value="1"/>
</dbReference>
<feature type="transmembrane region" description="Helical" evidence="1">
    <location>
        <begin position="78"/>
        <end position="105"/>
    </location>
</feature>
<evidence type="ECO:0000256" key="1">
    <source>
        <dbReference type="SAM" id="Phobius"/>
    </source>
</evidence>
<feature type="transmembrane region" description="Helical" evidence="1">
    <location>
        <begin position="150"/>
        <end position="171"/>
    </location>
</feature>
<dbReference type="GO" id="GO:0005783">
    <property type="term" value="C:endoplasmic reticulum"/>
    <property type="evidence" value="ECO:0007669"/>
    <property type="project" value="TreeGrafter"/>
</dbReference>
<dbReference type="GO" id="GO:0046521">
    <property type="term" value="P:sphingoid catabolic process"/>
    <property type="evidence" value="ECO:0007669"/>
    <property type="project" value="TreeGrafter"/>
</dbReference>
<dbReference type="GO" id="GO:0016020">
    <property type="term" value="C:membrane"/>
    <property type="evidence" value="ECO:0007669"/>
    <property type="project" value="GOC"/>
</dbReference>
<comment type="caution">
    <text evidence="2">The sequence shown here is derived from an EMBL/GenBank/DDBJ whole genome shotgun (WGS) entry which is preliminary data.</text>
</comment>
<evidence type="ECO:0008006" key="4">
    <source>
        <dbReference type="Google" id="ProtNLM"/>
    </source>
</evidence>
<dbReference type="Proteomes" id="UP001145021">
    <property type="component" value="Unassembled WGS sequence"/>
</dbReference>
<keyword evidence="3" id="KW-1185">Reference proteome</keyword>
<gene>
    <name evidence="2" type="ORF">LPJ64_001281</name>
</gene>
<keyword evidence="1" id="KW-0472">Membrane</keyword>
<dbReference type="AlphaFoldDB" id="A0A9W8CM62"/>
<protein>
    <recommendedName>
        <fullName evidence="4">DUF962 domain-containing protein</fullName>
    </recommendedName>
</protein>
<evidence type="ECO:0000313" key="3">
    <source>
        <dbReference type="Proteomes" id="UP001145021"/>
    </source>
</evidence>
<proteinExistence type="predicted"/>
<reference evidence="2" key="1">
    <citation type="submission" date="2022-07" db="EMBL/GenBank/DDBJ databases">
        <title>Phylogenomic reconstructions and comparative analyses of Kickxellomycotina fungi.</title>
        <authorList>
            <person name="Reynolds N.K."/>
            <person name="Stajich J.E."/>
            <person name="Barry K."/>
            <person name="Grigoriev I.V."/>
            <person name="Crous P."/>
            <person name="Smith M.E."/>
        </authorList>
    </citation>
    <scope>NUCLEOTIDE SEQUENCE</scope>
    <source>
        <strain evidence="2">NBRC 105413</strain>
    </source>
</reference>
<dbReference type="EMBL" id="JANBOH010000033">
    <property type="protein sequence ID" value="KAJ1647300.1"/>
    <property type="molecule type" value="Genomic_DNA"/>
</dbReference>
<accession>A0A9W8CM62</accession>
<keyword evidence="1" id="KW-0812">Transmembrane</keyword>
<keyword evidence="1" id="KW-1133">Transmembrane helix</keyword>
<name>A0A9W8CM62_9FUNG</name>
<organism evidence="2 3">
    <name type="scientific">Coemansia asiatica</name>
    <dbReference type="NCBI Taxonomy" id="1052880"/>
    <lineage>
        <taxon>Eukaryota</taxon>
        <taxon>Fungi</taxon>
        <taxon>Fungi incertae sedis</taxon>
        <taxon>Zoopagomycota</taxon>
        <taxon>Kickxellomycotina</taxon>
        <taxon>Kickxellomycetes</taxon>
        <taxon>Kickxellales</taxon>
        <taxon>Kickxellaceae</taxon>
        <taxon>Coemansia</taxon>
    </lineage>
</organism>